<dbReference type="PANTHER" id="PTHR46623:SF6">
    <property type="entry name" value="ALPHA_BETA-HYDROLASES SUPERFAMILY PROTEIN"/>
    <property type="match status" value="1"/>
</dbReference>
<evidence type="ECO:0000313" key="2">
    <source>
        <dbReference type="EMBL" id="BCT93382.1"/>
    </source>
</evidence>
<dbReference type="Gene3D" id="3.40.50.1820">
    <property type="entry name" value="alpha/beta hydrolase"/>
    <property type="match status" value="1"/>
</dbReference>
<reference evidence="2 3" key="1">
    <citation type="submission" date="2021-03" db="EMBL/GenBank/DDBJ databases">
        <title>Complete Genome Sequences of Two Lysobacter Strains Isolated from Sea Water (Lysobacter caseinilyticus) and Soil (Lysobacter helvus) in South Korea.</title>
        <authorList>
            <person name="Watanabe Y."/>
            <person name="Arakawa K."/>
        </authorList>
    </citation>
    <scope>NUCLEOTIDE SEQUENCE [LARGE SCALE GENOMIC DNA]</scope>
    <source>
        <strain evidence="2 3">KVB24</strain>
    </source>
</reference>
<dbReference type="InterPro" id="IPR029058">
    <property type="entry name" value="AB_hydrolase_fold"/>
</dbReference>
<dbReference type="PANTHER" id="PTHR46623">
    <property type="entry name" value="CARBOXYMETHYLENEBUTENOLIDASE-RELATED"/>
    <property type="match status" value="1"/>
</dbReference>
<proteinExistence type="predicted"/>
<dbReference type="SUPFAM" id="SSF53474">
    <property type="entry name" value="alpha/beta-Hydrolases"/>
    <property type="match status" value="1"/>
</dbReference>
<dbReference type="Pfam" id="PF01738">
    <property type="entry name" value="DLH"/>
    <property type="match status" value="1"/>
</dbReference>
<organism evidence="2 3">
    <name type="scientific">Noviluteimonas caseinilytica</name>
    <dbReference type="NCBI Taxonomy" id="2675101"/>
    <lineage>
        <taxon>Bacteria</taxon>
        <taxon>Pseudomonadati</taxon>
        <taxon>Pseudomonadota</taxon>
        <taxon>Gammaproteobacteria</taxon>
        <taxon>Lysobacterales</taxon>
        <taxon>Lysobacteraceae</taxon>
        <taxon>Noviluteimonas</taxon>
    </lineage>
</organism>
<keyword evidence="3" id="KW-1185">Reference proteome</keyword>
<dbReference type="InterPro" id="IPR002925">
    <property type="entry name" value="Dienelactn_hydro"/>
</dbReference>
<dbReference type="EMBL" id="AP024545">
    <property type="protein sequence ID" value="BCT93382.1"/>
    <property type="molecule type" value="Genomic_DNA"/>
</dbReference>
<dbReference type="Proteomes" id="UP000681317">
    <property type="component" value="Chromosome"/>
</dbReference>
<name>A0ABN6FUJ3_9GAMM</name>
<dbReference type="InterPro" id="IPR051049">
    <property type="entry name" value="Dienelactone_hydrolase-like"/>
</dbReference>
<evidence type="ECO:0000313" key="3">
    <source>
        <dbReference type="Proteomes" id="UP000681317"/>
    </source>
</evidence>
<gene>
    <name evidence="2" type="ORF">LYSCAS_24060</name>
</gene>
<protein>
    <submittedName>
        <fullName evidence="2">Carboxymethylenebutenolidase</fullName>
    </submittedName>
</protein>
<feature type="domain" description="Dienelactone hydrolase" evidence="1">
    <location>
        <begin position="18"/>
        <end position="222"/>
    </location>
</feature>
<accession>A0ABN6FUJ3</accession>
<evidence type="ECO:0000259" key="1">
    <source>
        <dbReference type="Pfam" id="PF01738"/>
    </source>
</evidence>
<sequence length="225" mass="24371">MQPVNRWIDLETPHGPIRGWRAEPTGPSRGAVLVIQEIFGVNAHIRSVADRLAAAGFVALAPALFDPVEHGVELTYSDADLQRGRALTAALGIPRAMDLLNAAAEKLQMEGLRVGAVGFCWGGTLAFLCATRLQLPAVGYYGARSVPFLDETAGAPLLFHFGGKDPSIPPDDIEKHRKLQPQAQVFVYDDAGHAFNRDVDPHAYAPEAATLAWQRTLAFLEANLR</sequence>